<dbReference type="AlphaFoldDB" id="X0TA16"/>
<gene>
    <name evidence="1" type="ORF">S01H1_29422</name>
</gene>
<dbReference type="EMBL" id="BARS01018037">
    <property type="protein sequence ID" value="GAF90039.1"/>
    <property type="molecule type" value="Genomic_DNA"/>
</dbReference>
<sequence length="104" mass="12289">MKAKTDRLRVTRTQHRFLPDPQRVILRPFLPGEEVFVDGRSRVGLVLDRILALPEEEIPAAWEEVRAAFSFRHRDLESVLEDHFRLVSRHIEDPEPLSPERERL</sequence>
<name>X0TA16_9ZZZZ</name>
<organism evidence="1">
    <name type="scientific">marine sediment metagenome</name>
    <dbReference type="NCBI Taxonomy" id="412755"/>
    <lineage>
        <taxon>unclassified sequences</taxon>
        <taxon>metagenomes</taxon>
        <taxon>ecological metagenomes</taxon>
    </lineage>
</organism>
<feature type="non-terminal residue" evidence="1">
    <location>
        <position position="104"/>
    </location>
</feature>
<reference evidence="1" key="1">
    <citation type="journal article" date="2014" name="Front. Microbiol.">
        <title>High frequency of phylogenetically diverse reductive dehalogenase-homologous genes in deep subseafloor sedimentary metagenomes.</title>
        <authorList>
            <person name="Kawai M."/>
            <person name="Futagami T."/>
            <person name="Toyoda A."/>
            <person name="Takaki Y."/>
            <person name="Nishi S."/>
            <person name="Hori S."/>
            <person name="Arai W."/>
            <person name="Tsubouchi T."/>
            <person name="Morono Y."/>
            <person name="Uchiyama I."/>
            <person name="Ito T."/>
            <person name="Fujiyama A."/>
            <person name="Inagaki F."/>
            <person name="Takami H."/>
        </authorList>
    </citation>
    <scope>NUCLEOTIDE SEQUENCE</scope>
    <source>
        <strain evidence="1">Expedition CK06-06</strain>
    </source>
</reference>
<accession>X0TA16</accession>
<evidence type="ECO:0000313" key="1">
    <source>
        <dbReference type="EMBL" id="GAF90039.1"/>
    </source>
</evidence>
<proteinExistence type="predicted"/>
<protein>
    <submittedName>
        <fullName evidence="1">Uncharacterized protein</fullName>
    </submittedName>
</protein>
<comment type="caution">
    <text evidence="1">The sequence shown here is derived from an EMBL/GenBank/DDBJ whole genome shotgun (WGS) entry which is preliminary data.</text>
</comment>